<protein>
    <submittedName>
        <fullName evidence="6">Membrane protein</fullName>
    </submittedName>
</protein>
<evidence type="ECO:0000256" key="3">
    <source>
        <dbReference type="ARBA" id="ARBA00022989"/>
    </source>
</evidence>
<keyword evidence="4 5" id="KW-0472">Membrane</keyword>
<feature type="transmembrane region" description="Helical" evidence="5">
    <location>
        <begin position="116"/>
        <end position="135"/>
    </location>
</feature>
<organism evidence="6 7">
    <name type="scientific">Maricaulis virginensis</name>
    <dbReference type="NCBI Taxonomy" id="144022"/>
    <lineage>
        <taxon>Bacteria</taxon>
        <taxon>Pseudomonadati</taxon>
        <taxon>Pseudomonadota</taxon>
        <taxon>Alphaproteobacteria</taxon>
        <taxon>Maricaulales</taxon>
        <taxon>Maricaulaceae</taxon>
        <taxon>Maricaulis</taxon>
    </lineage>
</organism>
<proteinExistence type="predicted"/>
<dbReference type="InterPro" id="IPR001129">
    <property type="entry name" value="Membr-assoc_MAPEG"/>
</dbReference>
<dbReference type="SUPFAM" id="SSF161084">
    <property type="entry name" value="MAPEG domain-like"/>
    <property type="match status" value="1"/>
</dbReference>
<keyword evidence="2 5" id="KW-0812">Transmembrane</keyword>
<comment type="caution">
    <text evidence="6">The sequence shown here is derived from an EMBL/GenBank/DDBJ whole genome shotgun (WGS) entry which is preliminary data.</text>
</comment>
<dbReference type="Proteomes" id="UP001143486">
    <property type="component" value="Unassembled WGS sequence"/>
</dbReference>
<dbReference type="InterPro" id="IPR023352">
    <property type="entry name" value="MAPEG-like_dom_sf"/>
</dbReference>
<name>A0A9W6IL25_9PROT</name>
<evidence type="ECO:0000256" key="5">
    <source>
        <dbReference type="SAM" id="Phobius"/>
    </source>
</evidence>
<evidence type="ECO:0000256" key="2">
    <source>
        <dbReference type="ARBA" id="ARBA00022692"/>
    </source>
</evidence>
<feature type="transmembrane region" description="Helical" evidence="5">
    <location>
        <begin position="6"/>
        <end position="25"/>
    </location>
</feature>
<keyword evidence="7" id="KW-1185">Reference proteome</keyword>
<dbReference type="RefSeq" id="WP_271185636.1">
    <property type="nucleotide sequence ID" value="NZ_BSFE01000002.1"/>
</dbReference>
<sequence>MFQSIMTPVLALAAWTLVMLLWMYATRLPAMQKAGIDATKIQDPAELNTLPIEVRRIAHNYNHLHEQPLIFYVLCIYGHLAGVADELNIMLAWGYVALRILHSLIQALWNFVPVRFAVFMASSIVLVVMTVRNVIAAM</sequence>
<dbReference type="EMBL" id="BSFE01000002">
    <property type="protein sequence ID" value="GLK51249.1"/>
    <property type="molecule type" value="Genomic_DNA"/>
</dbReference>
<accession>A0A9W6IL25</accession>
<gene>
    <name evidence="6" type="ORF">GCM10017621_07570</name>
</gene>
<dbReference type="GO" id="GO:0016020">
    <property type="term" value="C:membrane"/>
    <property type="evidence" value="ECO:0007669"/>
    <property type="project" value="UniProtKB-SubCell"/>
</dbReference>
<keyword evidence="3 5" id="KW-1133">Transmembrane helix</keyword>
<comment type="subcellular location">
    <subcellularLocation>
        <location evidence="1">Membrane</location>
    </subcellularLocation>
</comment>
<evidence type="ECO:0000313" key="6">
    <source>
        <dbReference type="EMBL" id="GLK51249.1"/>
    </source>
</evidence>
<evidence type="ECO:0000313" key="7">
    <source>
        <dbReference type="Proteomes" id="UP001143486"/>
    </source>
</evidence>
<dbReference type="Gene3D" id="1.20.120.550">
    <property type="entry name" value="Membrane associated eicosanoid/glutathione metabolism-like domain"/>
    <property type="match status" value="1"/>
</dbReference>
<dbReference type="Pfam" id="PF01124">
    <property type="entry name" value="MAPEG"/>
    <property type="match status" value="1"/>
</dbReference>
<evidence type="ECO:0000256" key="4">
    <source>
        <dbReference type="ARBA" id="ARBA00023136"/>
    </source>
</evidence>
<evidence type="ECO:0000256" key="1">
    <source>
        <dbReference type="ARBA" id="ARBA00004370"/>
    </source>
</evidence>
<reference evidence="6" key="1">
    <citation type="journal article" date="2014" name="Int. J. Syst. Evol. Microbiol.">
        <title>Complete genome sequence of Corynebacterium casei LMG S-19264T (=DSM 44701T), isolated from a smear-ripened cheese.</title>
        <authorList>
            <consortium name="US DOE Joint Genome Institute (JGI-PGF)"/>
            <person name="Walter F."/>
            <person name="Albersmeier A."/>
            <person name="Kalinowski J."/>
            <person name="Ruckert C."/>
        </authorList>
    </citation>
    <scope>NUCLEOTIDE SEQUENCE</scope>
    <source>
        <strain evidence="6">VKM B-1513</strain>
    </source>
</reference>
<reference evidence="6" key="2">
    <citation type="submission" date="2023-01" db="EMBL/GenBank/DDBJ databases">
        <authorList>
            <person name="Sun Q."/>
            <person name="Evtushenko L."/>
        </authorList>
    </citation>
    <scope>NUCLEOTIDE SEQUENCE</scope>
    <source>
        <strain evidence="6">VKM B-1513</strain>
    </source>
</reference>
<dbReference type="AlphaFoldDB" id="A0A9W6IL25"/>
<feature type="transmembrane region" description="Helical" evidence="5">
    <location>
        <begin position="69"/>
        <end position="96"/>
    </location>
</feature>